<gene>
    <name evidence="1" type="ORF">HMPREF0059_01601</name>
</gene>
<comment type="caution">
    <text evidence="1">The sequence shown here is derived from an EMBL/GenBank/DDBJ whole genome shotgun (WGS) entry which is preliminary data.</text>
</comment>
<reference evidence="2" key="1">
    <citation type="submission" date="2010-02" db="EMBL/GenBank/DDBJ databases">
        <title>The Genome Sequence of Prevotella oris strain C735.</title>
        <authorList>
            <consortium name="The Broad Institute Genome Sequencing Platform"/>
            <person name="Ward D."/>
            <person name="Feldgarden M."/>
            <person name="Earl A."/>
            <person name="Young S.K."/>
            <person name="Zeng Q."/>
            <person name="Koehrsen M."/>
            <person name="Alvarado L."/>
            <person name="Berlin A."/>
            <person name="Bochicchio J."/>
            <person name="Borenstein D."/>
            <person name="Chapman S.B."/>
            <person name="Chen Z."/>
            <person name="Engels R."/>
            <person name="Freedman E."/>
            <person name="Gellesch M."/>
            <person name="Goldberg J."/>
            <person name="Griggs A."/>
            <person name="Gujja S."/>
            <person name="Heilman E."/>
            <person name="Heiman D."/>
            <person name="Hepburn T."/>
            <person name="Howarth C."/>
            <person name="Jen D."/>
            <person name="Larson L."/>
            <person name="Mehta T."/>
            <person name="Park D."/>
            <person name="Pearson M."/>
            <person name="Roberts A."/>
            <person name="Saif S."/>
            <person name="Shea T."/>
            <person name="Shenoy N."/>
            <person name="Sisk P."/>
            <person name="Stolte C."/>
            <person name="Sykes S."/>
            <person name="Thomson T."/>
            <person name="Walk T."/>
            <person name="White J."/>
            <person name="Yandava C."/>
            <person name="Sibley C.D."/>
            <person name="Field T.R."/>
            <person name="Grinwis M."/>
            <person name="Eshaghurshan C.S."/>
            <person name="Surette M.G."/>
            <person name="Haas B."/>
            <person name="Nusbaum C."/>
            <person name="Birren B."/>
        </authorList>
    </citation>
    <scope>NUCLEOTIDE SEQUENCE [LARGE SCALE GENOMIC DNA]</scope>
    <source>
        <strain evidence="2">C505</strain>
    </source>
</reference>
<organism evidence="1 2">
    <name type="scientific">Actinomyces viscosus C505</name>
    <dbReference type="NCBI Taxonomy" id="562973"/>
    <lineage>
        <taxon>Bacteria</taxon>
        <taxon>Bacillati</taxon>
        <taxon>Actinomycetota</taxon>
        <taxon>Actinomycetes</taxon>
        <taxon>Actinomycetales</taxon>
        <taxon>Actinomycetaceae</taxon>
        <taxon>Actinomyces</taxon>
    </lineage>
</organism>
<accession>F2UYT2</accession>
<evidence type="ECO:0000313" key="2">
    <source>
        <dbReference type="Proteomes" id="UP000004668"/>
    </source>
</evidence>
<dbReference type="AlphaFoldDB" id="F2UYT2"/>
<evidence type="ECO:0000313" key="1">
    <source>
        <dbReference type="EMBL" id="EGE37336.1"/>
    </source>
</evidence>
<sequence>MEASSSRSARVPGSERSGEVLLAAGVSRSPRDALGRAASPSGRALIAAVAARVVTCEGGVACLPRTQADHRHRCGTCGRWWSASHVGNRWAVASSRRPLGIDLEDDRRRPRAWAVASRWCGVPVTGPSGWTQAEALWKATGKGLRTPRDGEILIPKEPGDGWLPSRDALWTIRTVARGGFTCSLALQRDHAREGASADGDQCPPEVIVLRGGDAEGEALLALFGRGTAPAKGGSIPPR</sequence>
<reference evidence="1 2" key="2">
    <citation type="submission" date="2011-10" db="EMBL/GenBank/DDBJ databases">
        <title>The Genome Sequence of Actinomyces viscosus C505.</title>
        <authorList>
            <consortium name="The Broad Institute Genome Sequencing Platform"/>
            <consortium name="The Broad Institute Genome Sequencing Center for Infectious Disease"/>
            <person name="Earl A."/>
            <person name="Ward D."/>
            <person name="Feldgarden M."/>
            <person name="Gevers D."/>
            <person name="Sibley C.D."/>
            <person name="Field T.R."/>
            <person name="Grinwis M."/>
            <person name="Eshaghurshan C.S."/>
            <person name="Surette M.G."/>
            <person name="Young S.K."/>
            <person name="Zeng Q."/>
            <person name="Gargeya S."/>
            <person name="Fitzgerald M."/>
            <person name="Haas B."/>
            <person name="Abouelleil A."/>
            <person name="Alvarado L."/>
            <person name="Arachchi H.M."/>
            <person name="Berlin A."/>
            <person name="Brown A."/>
            <person name="Chapman S.B."/>
            <person name="Chen Z."/>
            <person name="Dunbar C."/>
            <person name="Freedman E."/>
            <person name="Gearin G."/>
            <person name="Goldberg J."/>
            <person name="Griggs A."/>
            <person name="Gujja S."/>
            <person name="Heiman D."/>
            <person name="Howarth C."/>
            <person name="Larson L."/>
            <person name="Lui A."/>
            <person name="MacDonald P.J.P."/>
            <person name="Montmayeur A."/>
            <person name="Murphy C."/>
            <person name="Neiman D."/>
            <person name="Pearson M."/>
            <person name="Priest M."/>
            <person name="Roberts A."/>
            <person name="Saif S."/>
            <person name="Shea T."/>
            <person name="Shenoy N."/>
            <person name="Sisk P."/>
            <person name="Stolte C."/>
            <person name="Sykes S."/>
            <person name="Wortman J."/>
            <person name="Nusbaum C."/>
            <person name="Birren B."/>
        </authorList>
    </citation>
    <scope>NUCLEOTIDE SEQUENCE [LARGE SCALE GENOMIC DNA]</scope>
    <source>
        <strain evidence="1 2">C505</strain>
    </source>
</reference>
<dbReference type="EMBL" id="ACRE02000004">
    <property type="protein sequence ID" value="EGE37336.1"/>
    <property type="molecule type" value="Genomic_DNA"/>
</dbReference>
<dbReference type="HOGENOM" id="CLU_1163925_0_0_11"/>
<protein>
    <submittedName>
        <fullName evidence="1">Uncharacterized protein</fullName>
    </submittedName>
</protein>
<proteinExistence type="predicted"/>
<dbReference type="Proteomes" id="UP000004668">
    <property type="component" value="Unassembled WGS sequence"/>
</dbReference>
<name>F2UYT2_ACTVI</name>